<protein>
    <submittedName>
        <fullName evidence="2">Uncharacterized protein</fullName>
    </submittedName>
</protein>
<name>A0A4U5LZV8_STECR</name>
<evidence type="ECO:0000313" key="3">
    <source>
        <dbReference type="Proteomes" id="UP000298663"/>
    </source>
</evidence>
<keyword evidence="3" id="KW-1185">Reference proteome</keyword>
<reference evidence="2 3" key="1">
    <citation type="journal article" date="2015" name="Genome Biol.">
        <title>Comparative genomics of Steinernema reveals deeply conserved gene regulatory networks.</title>
        <authorList>
            <person name="Dillman A.R."/>
            <person name="Macchietto M."/>
            <person name="Porter C.F."/>
            <person name="Rogers A."/>
            <person name="Williams B."/>
            <person name="Antoshechkin I."/>
            <person name="Lee M.M."/>
            <person name="Goodwin Z."/>
            <person name="Lu X."/>
            <person name="Lewis E.E."/>
            <person name="Goodrich-Blair H."/>
            <person name="Stock S.P."/>
            <person name="Adams B.J."/>
            <person name="Sternberg P.W."/>
            <person name="Mortazavi A."/>
        </authorList>
    </citation>
    <scope>NUCLEOTIDE SEQUENCE [LARGE SCALE GENOMIC DNA]</scope>
    <source>
        <strain evidence="2 3">ALL</strain>
    </source>
</reference>
<dbReference type="Proteomes" id="UP000298663">
    <property type="component" value="Unassembled WGS sequence"/>
</dbReference>
<dbReference type="EMBL" id="AZBU02000011">
    <property type="protein sequence ID" value="TKR61899.1"/>
    <property type="molecule type" value="Genomic_DNA"/>
</dbReference>
<organism evidence="2 3">
    <name type="scientific">Steinernema carpocapsae</name>
    <name type="common">Entomopathogenic nematode</name>
    <dbReference type="NCBI Taxonomy" id="34508"/>
    <lineage>
        <taxon>Eukaryota</taxon>
        <taxon>Metazoa</taxon>
        <taxon>Ecdysozoa</taxon>
        <taxon>Nematoda</taxon>
        <taxon>Chromadorea</taxon>
        <taxon>Rhabditida</taxon>
        <taxon>Tylenchina</taxon>
        <taxon>Panagrolaimomorpha</taxon>
        <taxon>Strongyloidoidea</taxon>
        <taxon>Steinernematidae</taxon>
        <taxon>Steinernema</taxon>
    </lineage>
</organism>
<proteinExistence type="predicted"/>
<dbReference type="AlphaFoldDB" id="A0A4U5LZV8"/>
<feature type="region of interest" description="Disordered" evidence="1">
    <location>
        <begin position="47"/>
        <end position="76"/>
    </location>
</feature>
<comment type="caution">
    <text evidence="2">The sequence shown here is derived from an EMBL/GenBank/DDBJ whole genome shotgun (WGS) entry which is preliminary data.</text>
</comment>
<evidence type="ECO:0000313" key="2">
    <source>
        <dbReference type="EMBL" id="TKR61899.1"/>
    </source>
</evidence>
<reference evidence="2 3" key="2">
    <citation type="journal article" date="2019" name="G3 (Bethesda)">
        <title>Hybrid Assembly of the Genome of the Entomopathogenic Nematode Steinernema carpocapsae Identifies the X-Chromosome.</title>
        <authorList>
            <person name="Serra L."/>
            <person name="Macchietto M."/>
            <person name="Macias-Munoz A."/>
            <person name="McGill C.J."/>
            <person name="Rodriguez I.M."/>
            <person name="Rodriguez B."/>
            <person name="Murad R."/>
            <person name="Mortazavi A."/>
        </authorList>
    </citation>
    <scope>NUCLEOTIDE SEQUENCE [LARGE SCALE GENOMIC DNA]</scope>
    <source>
        <strain evidence="2 3">ALL</strain>
    </source>
</reference>
<gene>
    <name evidence="2" type="ORF">L596_028949</name>
</gene>
<sequence length="76" mass="8687">MTAYVPAFAPQKGHCRILILDLADHQMEHRERQLKWCVYFAQHHRYHESPGPNSETLKAASSARAGIRCHSNSWGS</sequence>
<evidence type="ECO:0000256" key="1">
    <source>
        <dbReference type="SAM" id="MobiDB-lite"/>
    </source>
</evidence>
<accession>A0A4U5LZV8</accession>